<name>A0ABS2JLS9_9GAMM</name>
<accession>A0ABS2JLS9</accession>
<keyword evidence="2" id="KW-1185">Reference proteome</keyword>
<evidence type="ECO:0000313" key="2">
    <source>
        <dbReference type="Proteomes" id="UP001430065"/>
    </source>
</evidence>
<gene>
    <name evidence="1" type="ORF">ISP20_02400</name>
</gene>
<comment type="caution">
    <text evidence="1">The sequence shown here is derived from an EMBL/GenBank/DDBJ whole genome shotgun (WGS) entry which is preliminary data.</text>
</comment>
<organism evidence="1 2">
    <name type="scientific">Dyella kyungheensis</name>
    <dbReference type="NCBI Taxonomy" id="1242174"/>
    <lineage>
        <taxon>Bacteria</taxon>
        <taxon>Pseudomonadati</taxon>
        <taxon>Pseudomonadota</taxon>
        <taxon>Gammaproteobacteria</taxon>
        <taxon>Lysobacterales</taxon>
        <taxon>Rhodanobacteraceae</taxon>
        <taxon>Dyella</taxon>
    </lineage>
</organism>
<dbReference type="EMBL" id="JADIKC010000001">
    <property type="protein sequence ID" value="MBM7120000.1"/>
    <property type="molecule type" value="Genomic_DNA"/>
</dbReference>
<proteinExistence type="predicted"/>
<dbReference type="Proteomes" id="UP001430065">
    <property type="component" value="Unassembled WGS sequence"/>
</dbReference>
<evidence type="ECO:0000313" key="1">
    <source>
        <dbReference type="EMBL" id="MBM7120000.1"/>
    </source>
</evidence>
<protein>
    <submittedName>
        <fullName evidence="1">Uncharacterized protein</fullName>
    </submittedName>
</protein>
<reference evidence="1 2" key="1">
    <citation type="submission" date="2020-10" db="EMBL/GenBank/DDBJ databases">
        <title>Phylogeny of dyella-like bacteria.</title>
        <authorList>
            <person name="Fu J."/>
        </authorList>
    </citation>
    <scope>NUCLEOTIDE SEQUENCE [LARGE SCALE GENOMIC DNA]</scope>
    <source>
        <strain evidence="1 2">THG-B117</strain>
    </source>
</reference>
<sequence length="80" mass="8018">MGESVDSATLASQSGGMLVQQNTTLTGTVQNNSADHLTTGENIISGGAAAGAVGFPTLIQNSGNNVLIQNATVLSVEFKP</sequence>